<accession>A0A1H1SLV4</accession>
<evidence type="ECO:0000313" key="3">
    <source>
        <dbReference type="EMBL" id="SDS48942.1"/>
    </source>
</evidence>
<dbReference type="SUPFAM" id="SSF54637">
    <property type="entry name" value="Thioesterase/thiol ester dehydrase-isomerase"/>
    <property type="match status" value="1"/>
</dbReference>
<comment type="similarity">
    <text evidence="1">Belongs to the enoyl-CoA hydratase/isomerase family.</text>
</comment>
<dbReference type="PANTHER" id="PTHR43841">
    <property type="entry name" value="3-HYDROXYACYL-THIOESTER DEHYDRATASE HTDX-RELATED"/>
    <property type="match status" value="1"/>
</dbReference>
<gene>
    <name evidence="3" type="ORF">SAMN04489751_2135</name>
</gene>
<dbReference type="STRING" id="629680.SAMN04489751_2135"/>
<keyword evidence="4" id="KW-1185">Reference proteome</keyword>
<dbReference type="InterPro" id="IPR002539">
    <property type="entry name" value="MaoC-like_dom"/>
</dbReference>
<organism evidence="3 4">
    <name type="scientific">Brevibacterium sandarakinum</name>
    <dbReference type="NCBI Taxonomy" id="629680"/>
    <lineage>
        <taxon>Bacteria</taxon>
        <taxon>Bacillati</taxon>
        <taxon>Actinomycetota</taxon>
        <taxon>Actinomycetes</taxon>
        <taxon>Micrococcales</taxon>
        <taxon>Brevibacteriaceae</taxon>
        <taxon>Brevibacterium</taxon>
    </lineage>
</organism>
<evidence type="ECO:0000313" key="4">
    <source>
        <dbReference type="Proteomes" id="UP000199700"/>
    </source>
</evidence>
<sequence length="143" mass="14961">MTSQIKGGRFGPVTQTDIVRFAGAGGDFNPLHHDPAAARQADFEAPIAMGQFTVALLSAWLTDQIGVENLRSLDVDFKAPVNIGDVINFTAELDVDGPDGTLSASIRTTVGDTTVVTGRTTFSAERATLAGGEGSDADHLLED</sequence>
<evidence type="ECO:0000256" key="1">
    <source>
        <dbReference type="ARBA" id="ARBA00005254"/>
    </source>
</evidence>
<dbReference type="InterPro" id="IPR029069">
    <property type="entry name" value="HotDog_dom_sf"/>
</dbReference>
<reference evidence="3" key="1">
    <citation type="submission" date="2016-10" db="EMBL/GenBank/DDBJ databases">
        <authorList>
            <person name="Varghese N."/>
            <person name="Submissions S."/>
        </authorList>
    </citation>
    <scope>NUCLEOTIDE SEQUENCE [LARGE SCALE GENOMIC DNA]</scope>
    <source>
        <strain evidence="3">DSM 22082</strain>
    </source>
</reference>
<dbReference type="Proteomes" id="UP000199700">
    <property type="component" value="Chromosome"/>
</dbReference>
<dbReference type="RefSeq" id="WP_092105471.1">
    <property type="nucleotide sequence ID" value="NZ_LT629739.1"/>
</dbReference>
<protein>
    <submittedName>
        <fullName evidence="3">Acyl dehydratase</fullName>
    </submittedName>
</protein>
<evidence type="ECO:0000259" key="2">
    <source>
        <dbReference type="Pfam" id="PF01575"/>
    </source>
</evidence>
<dbReference type="PANTHER" id="PTHR43841:SF3">
    <property type="entry name" value="(3R)-HYDROXYACYL-ACP DEHYDRATASE SUBUNIT HADB"/>
    <property type="match status" value="1"/>
</dbReference>
<dbReference type="Gene3D" id="3.10.129.10">
    <property type="entry name" value="Hotdog Thioesterase"/>
    <property type="match status" value="1"/>
</dbReference>
<name>A0A1H1SLV4_BRESA</name>
<dbReference type="AlphaFoldDB" id="A0A1H1SLV4"/>
<dbReference type="OrthoDB" id="9796589at2"/>
<proteinExistence type="inferred from homology"/>
<feature type="domain" description="MaoC-like" evidence="2">
    <location>
        <begin position="12"/>
        <end position="93"/>
    </location>
</feature>
<dbReference type="EMBL" id="LT629739">
    <property type="protein sequence ID" value="SDS48942.1"/>
    <property type="molecule type" value="Genomic_DNA"/>
</dbReference>
<dbReference type="Pfam" id="PF01575">
    <property type="entry name" value="MaoC_dehydratas"/>
    <property type="match status" value="1"/>
</dbReference>
<dbReference type="CDD" id="cd03441">
    <property type="entry name" value="R_hydratase_like"/>
    <property type="match status" value="1"/>
</dbReference>